<gene>
    <name evidence="1" type="ORF">T03_10408</name>
</gene>
<reference evidence="1 2" key="1">
    <citation type="submission" date="2015-01" db="EMBL/GenBank/DDBJ databases">
        <title>Evolution of Trichinella species and genotypes.</title>
        <authorList>
            <person name="Korhonen P.K."/>
            <person name="Edoardo P."/>
            <person name="Giuseppe L.R."/>
            <person name="Gasser R.B."/>
        </authorList>
    </citation>
    <scope>NUCLEOTIDE SEQUENCE [LARGE SCALE GENOMIC DNA]</scope>
    <source>
        <strain evidence="1">ISS120</strain>
    </source>
</reference>
<feature type="non-terminal residue" evidence="1">
    <location>
        <position position="129"/>
    </location>
</feature>
<name>A0A0V1C617_TRIBR</name>
<sequence length="129" mass="14551">MLVNADCFIMHIRWIFVLWFSFPNYSETTSKCYNLNGECLITHIRWIFLLWFGFSRYLEATSKCYNSNAPARNVGKALIAGGGAAAWQNIPDLTADAAHAVVKSLEHVIQENPGNKFIAYNNIPPDVPK</sequence>
<evidence type="ECO:0000313" key="1">
    <source>
        <dbReference type="EMBL" id="KRY44710.1"/>
    </source>
</evidence>
<accession>A0A0V1C617</accession>
<dbReference type="OrthoDB" id="5926276at2759"/>
<keyword evidence="2" id="KW-1185">Reference proteome</keyword>
<organism evidence="1 2">
    <name type="scientific">Trichinella britovi</name>
    <name type="common">Parasitic roundworm</name>
    <dbReference type="NCBI Taxonomy" id="45882"/>
    <lineage>
        <taxon>Eukaryota</taxon>
        <taxon>Metazoa</taxon>
        <taxon>Ecdysozoa</taxon>
        <taxon>Nematoda</taxon>
        <taxon>Enoplea</taxon>
        <taxon>Dorylaimia</taxon>
        <taxon>Trichinellida</taxon>
        <taxon>Trichinellidae</taxon>
        <taxon>Trichinella</taxon>
    </lineage>
</organism>
<proteinExistence type="predicted"/>
<dbReference type="EMBL" id="JYDI01000498">
    <property type="protein sequence ID" value="KRY44710.1"/>
    <property type="molecule type" value="Genomic_DNA"/>
</dbReference>
<evidence type="ECO:0000313" key="2">
    <source>
        <dbReference type="Proteomes" id="UP000054653"/>
    </source>
</evidence>
<comment type="caution">
    <text evidence="1">The sequence shown here is derived from an EMBL/GenBank/DDBJ whole genome shotgun (WGS) entry which is preliminary data.</text>
</comment>
<dbReference type="AlphaFoldDB" id="A0A0V1C617"/>
<protein>
    <submittedName>
        <fullName evidence="1">Uncharacterized protein</fullName>
    </submittedName>
</protein>
<dbReference type="Proteomes" id="UP000054653">
    <property type="component" value="Unassembled WGS sequence"/>
</dbReference>